<evidence type="ECO:0000256" key="1">
    <source>
        <dbReference type="ARBA" id="ARBA00022679"/>
    </source>
</evidence>
<organism evidence="4 5">
    <name type="scientific">Rhodoluna lacicola</name>
    <dbReference type="NCBI Taxonomy" id="529884"/>
    <lineage>
        <taxon>Bacteria</taxon>
        <taxon>Bacillati</taxon>
        <taxon>Actinomycetota</taxon>
        <taxon>Actinomycetes</taxon>
        <taxon>Micrococcales</taxon>
        <taxon>Microbacteriaceae</taxon>
        <taxon>Luna cluster</taxon>
        <taxon>Luna-1 subcluster</taxon>
        <taxon>Rhodoluna</taxon>
    </lineage>
</organism>
<dbReference type="SUPFAM" id="SSF55729">
    <property type="entry name" value="Acyl-CoA N-acyltransferases (Nat)"/>
    <property type="match status" value="1"/>
</dbReference>
<dbReference type="InterPro" id="IPR016181">
    <property type="entry name" value="Acyl_CoA_acyltransferase"/>
</dbReference>
<dbReference type="PROSITE" id="PS51186">
    <property type="entry name" value="GNAT"/>
    <property type="match status" value="1"/>
</dbReference>
<keyword evidence="5" id="KW-1185">Reference proteome</keyword>
<accession>A0A060JE75</accession>
<keyword evidence="1 4" id="KW-0808">Transferase</keyword>
<keyword evidence="2" id="KW-0012">Acyltransferase</keyword>
<dbReference type="Gene3D" id="3.40.630.30">
    <property type="match status" value="1"/>
</dbReference>
<dbReference type="Proteomes" id="UP000067708">
    <property type="component" value="Chromosome"/>
</dbReference>
<dbReference type="CDD" id="cd04301">
    <property type="entry name" value="NAT_SF"/>
    <property type="match status" value="1"/>
</dbReference>
<evidence type="ECO:0000313" key="5">
    <source>
        <dbReference type="Proteomes" id="UP000067708"/>
    </source>
</evidence>
<proteinExistence type="predicted"/>
<dbReference type="eggNOG" id="COG0456">
    <property type="taxonomic scope" value="Bacteria"/>
</dbReference>
<dbReference type="PANTHER" id="PTHR43877">
    <property type="entry name" value="AMINOALKYLPHOSPHONATE N-ACETYLTRANSFERASE-RELATED-RELATED"/>
    <property type="match status" value="1"/>
</dbReference>
<dbReference type="AlphaFoldDB" id="A0A060JE75"/>
<feature type="domain" description="N-acetyltransferase" evidence="3">
    <location>
        <begin position="3"/>
        <end position="148"/>
    </location>
</feature>
<dbReference type="STRING" id="529884.Rhola_00013470"/>
<protein>
    <submittedName>
        <fullName evidence="4">Acetyltransferase (GNAT) family</fullName>
    </submittedName>
</protein>
<dbReference type="HOGENOM" id="CLU_013985_32_1_11"/>
<dbReference type="PANTHER" id="PTHR43877:SF2">
    <property type="entry name" value="AMINOALKYLPHOSPHONATE N-ACETYLTRANSFERASE-RELATED"/>
    <property type="match status" value="1"/>
</dbReference>
<gene>
    <name evidence="4" type="ORF">Rhola_00013470</name>
</gene>
<sequence length="148" mass="16798">MTIEVRELSATDYDAWLVLWNGYLDFYSENLPEGLTDLSWQRIINPEFNLHGLGAFEDGNLLGIVHFNFQNSTISVNGFVLLEDLFVSSAARGKGVGRKLIDAVKARAQAAGCSRLYWDTDRTNETARRLYDTYVQEAGKVQYRLKLL</sequence>
<dbReference type="InterPro" id="IPR000182">
    <property type="entry name" value="GNAT_dom"/>
</dbReference>
<reference evidence="4 5" key="1">
    <citation type="journal article" date="2014" name="Int. J. Syst. Evol. Microbiol.">
        <title>Rhodoluna lacicola gen. nov., sp. nov., a planktonic freshwater bacterium with stream-lined genome.</title>
        <authorList>
            <person name="Hahn M."/>
            <person name="Schmidt J."/>
            <person name="Taipale S.J."/>
            <person name="Doolittle W.F."/>
            <person name="Koll U."/>
        </authorList>
    </citation>
    <scope>NUCLEOTIDE SEQUENCE [LARGE SCALE GENOMIC DNA]</scope>
    <source>
        <strain evidence="4 5">MWH-Ta8</strain>
    </source>
</reference>
<dbReference type="OrthoDB" id="9805924at2"/>
<dbReference type="KEGG" id="rla:Rhola_00013470"/>
<dbReference type="InterPro" id="IPR050832">
    <property type="entry name" value="Bact_Acetyltransf"/>
</dbReference>
<name>A0A060JE75_9MICO</name>
<evidence type="ECO:0000256" key="2">
    <source>
        <dbReference type="ARBA" id="ARBA00023315"/>
    </source>
</evidence>
<evidence type="ECO:0000259" key="3">
    <source>
        <dbReference type="PROSITE" id="PS51186"/>
    </source>
</evidence>
<evidence type="ECO:0000313" key="4">
    <source>
        <dbReference type="EMBL" id="AIC48136.1"/>
    </source>
</evidence>
<dbReference type="RefSeq" id="WP_038503358.1">
    <property type="nucleotide sequence ID" value="NZ_CP007490.1"/>
</dbReference>
<dbReference type="Pfam" id="PF00583">
    <property type="entry name" value="Acetyltransf_1"/>
    <property type="match status" value="1"/>
</dbReference>
<dbReference type="GO" id="GO:0016747">
    <property type="term" value="F:acyltransferase activity, transferring groups other than amino-acyl groups"/>
    <property type="evidence" value="ECO:0007669"/>
    <property type="project" value="InterPro"/>
</dbReference>
<dbReference type="EMBL" id="CP007490">
    <property type="protein sequence ID" value="AIC48136.1"/>
    <property type="molecule type" value="Genomic_DNA"/>
</dbReference>